<dbReference type="CDD" id="cd00067">
    <property type="entry name" value="GAL4"/>
    <property type="match status" value="1"/>
</dbReference>
<keyword evidence="7" id="KW-0539">Nucleus</keyword>
<evidence type="ECO:0000256" key="1">
    <source>
        <dbReference type="ARBA" id="ARBA00004123"/>
    </source>
</evidence>
<gene>
    <name evidence="9" type="ORF">OnM2_077016</name>
</gene>
<evidence type="ECO:0000313" key="9">
    <source>
        <dbReference type="EMBL" id="RKF56971.1"/>
    </source>
</evidence>
<dbReference type="InterPro" id="IPR001138">
    <property type="entry name" value="Zn2Cys6_DnaBD"/>
</dbReference>
<dbReference type="PANTHER" id="PTHR47782:SF2">
    <property type="entry name" value="TRANSCRIPTION FACTOR, PUTATIVE (AFU_ORTHOLOGUE AFUA_4G12570)-RELATED"/>
    <property type="match status" value="1"/>
</dbReference>
<keyword evidence="2" id="KW-0479">Metal-binding</keyword>
<dbReference type="AlphaFoldDB" id="A0A420HHQ9"/>
<dbReference type="Pfam" id="PF04082">
    <property type="entry name" value="Fungal_trans"/>
    <property type="match status" value="1"/>
</dbReference>
<dbReference type="GO" id="GO:0043565">
    <property type="term" value="F:sequence-specific DNA binding"/>
    <property type="evidence" value="ECO:0007669"/>
    <property type="project" value="TreeGrafter"/>
</dbReference>
<reference evidence="9 10" key="1">
    <citation type="journal article" date="2018" name="BMC Genomics">
        <title>Comparative genome analyses reveal sequence features reflecting distinct modes of host-adaptation between dicot and monocot powdery mildew.</title>
        <authorList>
            <person name="Wu Y."/>
            <person name="Ma X."/>
            <person name="Pan Z."/>
            <person name="Kale S.D."/>
            <person name="Song Y."/>
            <person name="King H."/>
            <person name="Zhang Q."/>
            <person name="Presley C."/>
            <person name="Deng X."/>
            <person name="Wei C.I."/>
            <person name="Xiao S."/>
        </authorList>
    </citation>
    <scope>NUCLEOTIDE SEQUENCE [LARGE SCALE GENOMIC DNA]</scope>
    <source>
        <strain evidence="9">UMSG2</strain>
    </source>
</reference>
<comment type="caution">
    <text evidence="9">The sequence shown here is derived from an EMBL/GenBank/DDBJ whole genome shotgun (WGS) entry which is preliminary data.</text>
</comment>
<proteinExistence type="predicted"/>
<keyword evidence="4" id="KW-0805">Transcription regulation</keyword>
<dbReference type="PROSITE" id="PS00463">
    <property type="entry name" value="ZN2_CY6_FUNGAL_1"/>
    <property type="match status" value="1"/>
</dbReference>
<dbReference type="Pfam" id="PF00172">
    <property type="entry name" value="Zn_clus"/>
    <property type="match status" value="1"/>
</dbReference>
<keyword evidence="3" id="KW-0862">Zinc</keyword>
<accession>A0A420HHQ9</accession>
<dbReference type="InterPro" id="IPR007219">
    <property type="entry name" value="XnlR_reg_dom"/>
</dbReference>
<dbReference type="GO" id="GO:0008270">
    <property type="term" value="F:zinc ion binding"/>
    <property type="evidence" value="ECO:0007669"/>
    <property type="project" value="InterPro"/>
</dbReference>
<dbReference type="Gene3D" id="4.10.240.10">
    <property type="entry name" value="Zn(2)-C6 fungal-type DNA-binding domain"/>
    <property type="match status" value="1"/>
</dbReference>
<dbReference type="SUPFAM" id="SSF57701">
    <property type="entry name" value="Zn2/Cys6 DNA-binding domain"/>
    <property type="match status" value="1"/>
</dbReference>
<dbReference type="GO" id="GO:0000981">
    <property type="term" value="F:DNA-binding transcription factor activity, RNA polymerase II-specific"/>
    <property type="evidence" value="ECO:0007669"/>
    <property type="project" value="InterPro"/>
</dbReference>
<evidence type="ECO:0000256" key="4">
    <source>
        <dbReference type="ARBA" id="ARBA00023015"/>
    </source>
</evidence>
<feature type="domain" description="Zn(2)-C6 fungal-type" evidence="8">
    <location>
        <begin position="24"/>
        <end position="54"/>
    </location>
</feature>
<dbReference type="InterPro" id="IPR052202">
    <property type="entry name" value="Yeast_MetPath_Reg"/>
</dbReference>
<name>A0A420HHQ9_9PEZI</name>
<dbReference type="SMART" id="SM00066">
    <property type="entry name" value="GAL4"/>
    <property type="match status" value="1"/>
</dbReference>
<keyword evidence="6" id="KW-0804">Transcription</keyword>
<evidence type="ECO:0000256" key="5">
    <source>
        <dbReference type="ARBA" id="ARBA00023125"/>
    </source>
</evidence>
<dbReference type="STRING" id="212602.A0A420HHQ9"/>
<dbReference type="OrthoDB" id="5319458at2759"/>
<dbReference type="EMBL" id="MCFK01007760">
    <property type="protein sequence ID" value="RKF56971.1"/>
    <property type="molecule type" value="Genomic_DNA"/>
</dbReference>
<protein>
    <submittedName>
        <fullName evidence="9">Positive regulator of purine utilization</fullName>
    </submittedName>
</protein>
<dbReference type="InterPro" id="IPR036864">
    <property type="entry name" value="Zn2-C6_fun-type_DNA-bd_sf"/>
</dbReference>
<dbReference type="SMART" id="SM00906">
    <property type="entry name" value="Fungal_trans"/>
    <property type="match status" value="1"/>
</dbReference>
<comment type="subcellular location">
    <subcellularLocation>
        <location evidence="1">Nucleus</location>
    </subcellularLocation>
</comment>
<evidence type="ECO:0000259" key="8">
    <source>
        <dbReference type="PROSITE" id="PS50048"/>
    </source>
</evidence>
<dbReference type="CDD" id="cd12148">
    <property type="entry name" value="fungal_TF_MHR"/>
    <property type="match status" value="1"/>
</dbReference>
<dbReference type="GO" id="GO:0006351">
    <property type="term" value="P:DNA-templated transcription"/>
    <property type="evidence" value="ECO:0007669"/>
    <property type="project" value="InterPro"/>
</dbReference>
<keyword evidence="10" id="KW-1185">Reference proteome</keyword>
<organism evidence="9 10">
    <name type="scientific">Erysiphe neolycopersici</name>
    <dbReference type="NCBI Taxonomy" id="212602"/>
    <lineage>
        <taxon>Eukaryota</taxon>
        <taxon>Fungi</taxon>
        <taxon>Dikarya</taxon>
        <taxon>Ascomycota</taxon>
        <taxon>Pezizomycotina</taxon>
        <taxon>Leotiomycetes</taxon>
        <taxon>Erysiphales</taxon>
        <taxon>Erysiphaceae</taxon>
        <taxon>Erysiphe</taxon>
    </lineage>
</organism>
<dbReference type="GO" id="GO:0045944">
    <property type="term" value="P:positive regulation of transcription by RNA polymerase II"/>
    <property type="evidence" value="ECO:0007669"/>
    <property type="project" value="TreeGrafter"/>
</dbReference>
<evidence type="ECO:0000256" key="7">
    <source>
        <dbReference type="ARBA" id="ARBA00023242"/>
    </source>
</evidence>
<dbReference type="GO" id="GO:0005634">
    <property type="term" value="C:nucleus"/>
    <property type="evidence" value="ECO:0007669"/>
    <property type="project" value="UniProtKB-SubCell"/>
</dbReference>
<evidence type="ECO:0000256" key="6">
    <source>
        <dbReference type="ARBA" id="ARBA00023163"/>
    </source>
</evidence>
<dbReference type="Proteomes" id="UP000286134">
    <property type="component" value="Unassembled WGS sequence"/>
</dbReference>
<keyword evidence="5" id="KW-0238">DNA-binding</keyword>
<evidence type="ECO:0000256" key="3">
    <source>
        <dbReference type="ARBA" id="ARBA00022833"/>
    </source>
</evidence>
<evidence type="ECO:0000256" key="2">
    <source>
        <dbReference type="ARBA" id="ARBA00022723"/>
    </source>
</evidence>
<dbReference type="PROSITE" id="PS50048">
    <property type="entry name" value="ZN2_CY6_FUNGAL_2"/>
    <property type="match status" value="1"/>
</dbReference>
<sequence>MNRLSSNHNAVETPLLRISRPIAACSRCRRAKIKCDGKLPACSACEKAGYAKSCASPIDKSVDGNEKSYVACLESRIRELEEKISLSISPATFPKIRDSTSPVSILNQKDSLFSQCISVHGKAARRREVADVNKLVSDFGFLSINATTRDFEEATTSMTFARFILAAASNEPLPDYGPFRLPSKSISRALADYYIENILILFPIFDPKVLLDVLEAIYQKNLQHVAESGYWMFYMTLAISSICQSRNKNDRFYRDAIICIRKALSFADRVLVPGCVSQIQALLLIVQYSMLDPVHFDSWNLAGFACRAVIDLGFHQDLPKEEQIDQKTLELRRTLFYCVYSLDRSISMVHARSFSFTDDSTCVAFPSIQSEELAIDTQKNSRMEQCLLIFKLRKIQSSWYQELFQSKNSLSTNPSTYIQNMCLDMQKLALSISKESPRCVKDYFDLELLYSFVYCLAPSSQIKAVPAWGKNLIFESSVKYVQKMITIYETPLNCTFITYHDALRVYFVGSQFVSVLQEDQDFLLYFTTPSDLNLNDFKVLLDPPHVAERNNSERALCCIVQIKELLRTFSHRWDDSKVLLSSFEAQIDRFTEILDQRKKSY</sequence>
<dbReference type="PANTHER" id="PTHR47782">
    <property type="entry name" value="ZN(II)2CYS6 TRANSCRIPTION FACTOR (EUROFUNG)-RELATED"/>
    <property type="match status" value="1"/>
</dbReference>
<evidence type="ECO:0000313" key="10">
    <source>
        <dbReference type="Proteomes" id="UP000286134"/>
    </source>
</evidence>